<keyword evidence="3" id="KW-1185">Reference proteome</keyword>
<comment type="caution">
    <text evidence="2">The sequence shown here is derived from an EMBL/GenBank/DDBJ whole genome shotgun (WGS) entry which is preliminary data.</text>
</comment>
<protein>
    <submittedName>
        <fullName evidence="2">BrnA antitoxin family protein</fullName>
    </submittedName>
</protein>
<feature type="region of interest" description="Disordered" evidence="1">
    <location>
        <begin position="1"/>
        <end position="20"/>
    </location>
</feature>
<dbReference type="AlphaFoldDB" id="A0A839HEW5"/>
<evidence type="ECO:0000313" key="2">
    <source>
        <dbReference type="EMBL" id="MBB1127014.1"/>
    </source>
</evidence>
<accession>A0A839HEW5</accession>
<dbReference type="RefSeq" id="WP_182584638.1">
    <property type="nucleotide sequence ID" value="NZ_JABVCQ010000032.1"/>
</dbReference>
<dbReference type="Proteomes" id="UP000548632">
    <property type="component" value="Unassembled WGS sequence"/>
</dbReference>
<evidence type="ECO:0000256" key="1">
    <source>
        <dbReference type="SAM" id="MobiDB-lite"/>
    </source>
</evidence>
<dbReference type="Pfam" id="PF14384">
    <property type="entry name" value="BrnA_antitoxin"/>
    <property type="match status" value="1"/>
</dbReference>
<reference evidence="2 3" key="1">
    <citation type="journal article" date="2020" name="Arch. Microbiol.">
        <title>The genome sequence of the giant phototrophic gammaproteobacterium Thiospirillum jenense gives insight into its physiological properties and phylogenetic relationships.</title>
        <authorList>
            <person name="Imhoff J.F."/>
            <person name="Meyer T.E."/>
            <person name="Kyndt J.A."/>
        </authorList>
    </citation>
    <scope>NUCLEOTIDE SEQUENCE [LARGE SCALE GENOMIC DNA]</scope>
    <source>
        <strain evidence="2 3">DSM 216</strain>
    </source>
</reference>
<sequence length="105" mass="11895">MKPISTIEMPMLSNETDDDAPALTQTDFDCATFRVNGKVVGREVWQTAVCTQIGKHPVSLLLDDEIIAFFKAQAEREGEDYQSYINAVLYHAMQRLKTTHSNQPY</sequence>
<dbReference type="EMBL" id="JABVCQ010000032">
    <property type="protein sequence ID" value="MBB1127014.1"/>
    <property type="molecule type" value="Genomic_DNA"/>
</dbReference>
<dbReference type="InterPro" id="IPR025528">
    <property type="entry name" value="BrnA_antitoxin"/>
</dbReference>
<evidence type="ECO:0000313" key="3">
    <source>
        <dbReference type="Proteomes" id="UP000548632"/>
    </source>
</evidence>
<organism evidence="2 3">
    <name type="scientific">Thiospirillum jenense</name>
    <dbReference type="NCBI Taxonomy" id="1653858"/>
    <lineage>
        <taxon>Bacteria</taxon>
        <taxon>Pseudomonadati</taxon>
        <taxon>Pseudomonadota</taxon>
        <taxon>Gammaproteobacteria</taxon>
        <taxon>Chromatiales</taxon>
        <taxon>Chromatiaceae</taxon>
        <taxon>Thiospirillum</taxon>
    </lineage>
</organism>
<gene>
    <name evidence="2" type="ORF">HUK38_12380</name>
</gene>
<name>A0A839HEW5_9GAMM</name>
<proteinExistence type="predicted"/>